<accession>A2D8V5</accession>
<dbReference type="Proteomes" id="UP000001542">
    <property type="component" value="Unassembled WGS sequence"/>
</dbReference>
<dbReference type="OrthoDB" id="27267at2759"/>
<dbReference type="InterPro" id="IPR053139">
    <property type="entry name" value="Surface_bspA-like"/>
</dbReference>
<sequence>MIFFILHQITSFEPFGYRDESEEVIINCSSELSGEVVIPRTVKEIYSKSEYDYAFKNCYWKITSIKFEEDSEIISISNYSFYWTKIKSADLSNCNHLTLLNESVFYKSYGLKSIKLPQNILSIGGKCFYINLALSSIDLPDSVEIIYEGAFSGSGLTTINISKNSKLKKLDSGCFFGTNLIKIFIPKSLNEISSEVFNRCKYLENITVDPENEYYKSDSKSLFTGTDNSTLFKVVESYSESEYIVPNYVTNISDWCFFNANISSIQLHNNISWIGSSTFSYCTNLTFITIPESVTSIGYSTFYSCTSLTYITIPEGVTYIGEAAFVGCTSLTNITIPESVTYIGDGAFYHCSSLTNIIISGNNIEYIGDGAFNSNENPINFFIPRKFILDESSIHTNSYPFGSNLYITSQTVLTNSSKVFFGEKSVHVHFDNTIKLSDQTTIDVLQYISIENISIPLYIPKTIHNNVCYESKFFHLTNLFININKA</sequence>
<name>A2D8V5_TRIV3</name>
<dbReference type="PANTHER" id="PTHR45661">
    <property type="entry name" value="SURFACE ANTIGEN"/>
    <property type="match status" value="1"/>
</dbReference>
<dbReference type="SUPFAM" id="SSF52058">
    <property type="entry name" value="L domain-like"/>
    <property type="match status" value="2"/>
</dbReference>
<dbReference type="SMR" id="A2D8V5"/>
<dbReference type="PANTHER" id="PTHR45661:SF3">
    <property type="entry name" value="IG-LIKE DOMAIN-CONTAINING PROTEIN"/>
    <property type="match status" value="1"/>
</dbReference>
<organism evidence="1 2">
    <name type="scientific">Trichomonas vaginalis (strain ATCC PRA-98 / G3)</name>
    <dbReference type="NCBI Taxonomy" id="412133"/>
    <lineage>
        <taxon>Eukaryota</taxon>
        <taxon>Metamonada</taxon>
        <taxon>Parabasalia</taxon>
        <taxon>Trichomonadida</taxon>
        <taxon>Trichomonadidae</taxon>
        <taxon>Trichomonas</taxon>
    </lineage>
</organism>
<dbReference type="Gene3D" id="3.80.10.10">
    <property type="entry name" value="Ribonuclease Inhibitor"/>
    <property type="match status" value="2"/>
</dbReference>
<dbReference type="InParanoid" id="A2D8V5"/>
<evidence type="ECO:0000313" key="2">
    <source>
        <dbReference type="Proteomes" id="UP000001542"/>
    </source>
</evidence>
<protein>
    <submittedName>
        <fullName evidence="1">Surface antigen BspA-like</fullName>
    </submittedName>
</protein>
<reference evidence="1" key="1">
    <citation type="submission" date="2006-10" db="EMBL/GenBank/DDBJ databases">
        <authorList>
            <person name="Amadeo P."/>
            <person name="Zhao Q."/>
            <person name="Wortman J."/>
            <person name="Fraser-Liggett C."/>
            <person name="Carlton J."/>
        </authorList>
    </citation>
    <scope>NUCLEOTIDE SEQUENCE</scope>
    <source>
        <strain evidence="1">G3</strain>
    </source>
</reference>
<reference evidence="1" key="2">
    <citation type="journal article" date="2007" name="Science">
        <title>Draft genome sequence of the sexually transmitted pathogen Trichomonas vaginalis.</title>
        <authorList>
            <person name="Carlton J.M."/>
            <person name="Hirt R.P."/>
            <person name="Silva J.C."/>
            <person name="Delcher A.L."/>
            <person name="Schatz M."/>
            <person name="Zhao Q."/>
            <person name="Wortman J.R."/>
            <person name="Bidwell S.L."/>
            <person name="Alsmark U.C.M."/>
            <person name="Besteiro S."/>
            <person name="Sicheritz-Ponten T."/>
            <person name="Noel C.J."/>
            <person name="Dacks J.B."/>
            <person name="Foster P.G."/>
            <person name="Simillion C."/>
            <person name="Van de Peer Y."/>
            <person name="Miranda-Saavedra D."/>
            <person name="Barton G.J."/>
            <person name="Westrop G.D."/>
            <person name="Mueller S."/>
            <person name="Dessi D."/>
            <person name="Fiori P.L."/>
            <person name="Ren Q."/>
            <person name="Paulsen I."/>
            <person name="Zhang H."/>
            <person name="Bastida-Corcuera F.D."/>
            <person name="Simoes-Barbosa A."/>
            <person name="Brown M.T."/>
            <person name="Hayes R.D."/>
            <person name="Mukherjee M."/>
            <person name="Okumura C.Y."/>
            <person name="Schneider R."/>
            <person name="Smith A.J."/>
            <person name="Vanacova S."/>
            <person name="Villalvazo M."/>
            <person name="Haas B.J."/>
            <person name="Pertea M."/>
            <person name="Feldblyum T.V."/>
            <person name="Utterback T.R."/>
            <person name="Shu C.L."/>
            <person name="Osoegawa K."/>
            <person name="de Jong P.J."/>
            <person name="Hrdy I."/>
            <person name="Horvathova L."/>
            <person name="Zubacova Z."/>
            <person name="Dolezal P."/>
            <person name="Malik S.B."/>
            <person name="Logsdon J.M. Jr."/>
            <person name="Henze K."/>
            <person name="Gupta A."/>
            <person name="Wang C.C."/>
            <person name="Dunne R.L."/>
            <person name="Upcroft J.A."/>
            <person name="Upcroft P."/>
            <person name="White O."/>
            <person name="Salzberg S.L."/>
            <person name="Tang P."/>
            <person name="Chiu C.-H."/>
            <person name="Lee Y.-S."/>
            <person name="Embley T.M."/>
            <person name="Coombs G.H."/>
            <person name="Mottram J.C."/>
            <person name="Tachezy J."/>
            <person name="Fraser-Liggett C.M."/>
            <person name="Johnson P.J."/>
        </authorList>
    </citation>
    <scope>NUCLEOTIDE SEQUENCE [LARGE SCALE GENOMIC DNA]</scope>
    <source>
        <strain evidence="1">G3</strain>
    </source>
</reference>
<dbReference type="Gene3D" id="3.40.50.12480">
    <property type="match status" value="1"/>
</dbReference>
<dbReference type="STRING" id="5722.A2D8V5"/>
<dbReference type="InterPro" id="IPR026906">
    <property type="entry name" value="LRR_5"/>
</dbReference>
<dbReference type="KEGG" id="tva:5468543"/>
<dbReference type="EMBL" id="DS113180">
    <property type="protein sequence ID" value="EAY22981.1"/>
    <property type="molecule type" value="Genomic_DNA"/>
</dbReference>
<keyword evidence="2" id="KW-1185">Reference proteome</keyword>
<gene>
    <name evidence="1" type="ORF">TVAG_182170</name>
</gene>
<dbReference type="RefSeq" id="XP_001583967.1">
    <property type="nucleotide sequence ID" value="XM_001583917.1"/>
</dbReference>
<dbReference type="InterPro" id="IPR032675">
    <property type="entry name" value="LRR_dom_sf"/>
</dbReference>
<proteinExistence type="predicted"/>
<evidence type="ECO:0000313" key="1">
    <source>
        <dbReference type="EMBL" id="EAY22981.1"/>
    </source>
</evidence>
<dbReference type="AlphaFoldDB" id="A2D8V5"/>
<dbReference type="VEuPathDB" id="TrichDB:TVAGG3_0528430"/>
<dbReference type="VEuPathDB" id="TrichDB:TVAG_182170"/>
<dbReference type="Pfam" id="PF13306">
    <property type="entry name" value="LRR_5"/>
    <property type="match status" value="2"/>
</dbReference>